<dbReference type="Pfam" id="PF00043">
    <property type="entry name" value="GST_C"/>
    <property type="match status" value="1"/>
</dbReference>
<dbReference type="Gene3D" id="1.20.1050.10">
    <property type="match status" value="1"/>
</dbReference>
<dbReference type="InterPro" id="IPR036282">
    <property type="entry name" value="Glutathione-S-Trfase_C_sf"/>
</dbReference>
<dbReference type="EMBL" id="LNCU01000102">
    <property type="protein sequence ID" value="KWV49322.1"/>
    <property type="molecule type" value="Genomic_DNA"/>
</dbReference>
<dbReference type="PROSITE" id="PS50405">
    <property type="entry name" value="GST_CTER"/>
    <property type="match status" value="1"/>
</dbReference>
<dbReference type="PANTHER" id="PTHR44051:SF2">
    <property type="entry name" value="HYPOTHETICAL GLUTATHIONE S-TRANSFERASE LIKE PROTEIN"/>
    <property type="match status" value="1"/>
</dbReference>
<evidence type="ECO:0000313" key="3">
    <source>
        <dbReference type="EMBL" id="KWV49322.1"/>
    </source>
</evidence>
<proteinExistence type="predicted"/>
<sequence length="203" mass="22951">MLRLYDSRLSGNAWKVRILLTQLGLPFERVTLDLAKGATSDPAFRAKSRFARVPVLELEDGRTIVESAAIMFYLAEGTPLLPDDRFLRAEVMSWLTFEQADLLRALALPRFYHLRGIGDQMAGRIADFQEAAYPALQKAEAWLSTHDWLVDERYTIADIGLFGYVSMAHQGGYEMQRFPSIDAWIARVKAQPGWVSLVEEAKA</sequence>
<name>A0A120FJM1_9BRAD</name>
<dbReference type="Pfam" id="PF13417">
    <property type="entry name" value="GST_N_3"/>
    <property type="match status" value="1"/>
</dbReference>
<dbReference type="CDD" id="cd03056">
    <property type="entry name" value="GST_N_4"/>
    <property type="match status" value="1"/>
</dbReference>
<dbReference type="SFLD" id="SFLDS00019">
    <property type="entry name" value="Glutathione_Transferase_(cytos"/>
    <property type="match status" value="1"/>
</dbReference>
<dbReference type="Gene3D" id="3.40.30.10">
    <property type="entry name" value="Glutaredoxin"/>
    <property type="match status" value="1"/>
</dbReference>
<dbReference type="InterPro" id="IPR040079">
    <property type="entry name" value="Glutathione_S-Trfase"/>
</dbReference>
<comment type="caution">
    <text evidence="3">The sequence shown here is derived from an EMBL/GenBank/DDBJ whole genome shotgun (WGS) entry which is preliminary data.</text>
</comment>
<dbReference type="Proteomes" id="UP000057737">
    <property type="component" value="Unassembled WGS sequence"/>
</dbReference>
<dbReference type="OrthoDB" id="9810080at2"/>
<organism evidence="3 4">
    <name type="scientific">Bradyrhizobium macuxiense</name>
    <dbReference type="NCBI Taxonomy" id="1755647"/>
    <lineage>
        <taxon>Bacteria</taxon>
        <taxon>Pseudomonadati</taxon>
        <taxon>Pseudomonadota</taxon>
        <taxon>Alphaproteobacteria</taxon>
        <taxon>Hyphomicrobiales</taxon>
        <taxon>Nitrobacteraceae</taxon>
        <taxon>Bradyrhizobium</taxon>
    </lineage>
</organism>
<dbReference type="InterPro" id="IPR010987">
    <property type="entry name" value="Glutathione-S-Trfase_C-like"/>
</dbReference>
<evidence type="ECO:0000259" key="1">
    <source>
        <dbReference type="PROSITE" id="PS50404"/>
    </source>
</evidence>
<evidence type="ECO:0000259" key="2">
    <source>
        <dbReference type="PROSITE" id="PS50405"/>
    </source>
</evidence>
<dbReference type="SUPFAM" id="SSF52833">
    <property type="entry name" value="Thioredoxin-like"/>
    <property type="match status" value="1"/>
</dbReference>
<dbReference type="PANTHER" id="PTHR44051">
    <property type="entry name" value="GLUTATHIONE S-TRANSFERASE-RELATED"/>
    <property type="match status" value="1"/>
</dbReference>
<dbReference type="RefSeq" id="WP_066512717.1">
    <property type="nucleotide sequence ID" value="NZ_LNCU01000102.1"/>
</dbReference>
<dbReference type="InterPro" id="IPR036249">
    <property type="entry name" value="Thioredoxin-like_sf"/>
</dbReference>
<dbReference type="GO" id="GO:0016740">
    <property type="term" value="F:transferase activity"/>
    <property type="evidence" value="ECO:0007669"/>
    <property type="project" value="UniProtKB-KW"/>
</dbReference>
<dbReference type="InterPro" id="IPR004045">
    <property type="entry name" value="Glutathione_S-Trfase_N"/>
</dbReference>
<evidence type="ECO:0000313" key="4">
    <source>
        <dbReference type="Proteomes" id="UP000057737"/>
    </source>
</evidence>
<keyword evidence="4" id="KW-1185">Reference proteome</keyword>
<feature type="domain" description="GST N-terminal" evidence="1">
    <location>
        <begin position="1"/>
        <end position="82"/>
    </location>
</feature>
<dbReference type="InterPro" id="IPR004046">
    <property type="entry name" value="GST_C"/>
</dbReference>
<feature type="domain" description="GST C-terminal" evidence="2">
    <location>
        <begin position="84"/>
        <end position="203"/>
    </location>
</feature>
<keyword evidence="3" id="KW-0808">Transferase</keyword>
<dbReference type="SFLD" id="SFLDG00358">
    <property type="entry name" value="Main_(cytGST)"/>
    <property type="match status" value="1"/>
</dbReference>
<dbReference type="SUPFAM" id="SSF47616">
    <property type="entry name" value="GST C-terminal domain-like"/>
    <property type="match status" value="1"/>
</dbReference>
<dbReference type="AlphaFoldDB" id="A0A120FJM1"/>
<accession>A0A120FJM1</accession>
<reference evidence="3 4" key="1">
    <citation type="submission" date="2015-11" db="EMBL/GenBank/DDBJ databases">
        <title>Draft Genome Sequence of the Strain BR 10303 (Bradyrhizobium sp.) isolated from nodules of Centrolobium paraense.</title>
        <authorList>
            <person name="Zelli J.E."/>
            <person name="Simoes-Araujo J.L."/>
            <person name="Barauna A.C."/>
            <person name="Silva K."/>
        </authorList>
    </citation>
    <scope>NUCLEOTIDE SEQUENCE [LARGE SCALE GENOMIC DNA]</scope>
    <source>
        <strain evidence="3 4">BR 10303</strain>
    </source>
</reference>
<protein>
    <submittedName>
        <fullName evidence="3">Glutathione S-transferase</fullName>
    </submittedName>
</protein>
<dbReference type="PROSITE" id="PS50404">
    <property type="entry name" value="GST_NTER"/>
    <property type="match status" value="1"/>
</dbReference>
<gene>
    <name evidence="3" type="ORF">AS156_16445</name>
</gene>